<comment type="caution">
    <text evidence="1">The sequence shown here is derived from an EMBL/GenBank/DDBJ whole genome shotgun (WGS) entry which is preliminary data.</text>
</comment>
<gene>
    <name evidence="1" type="primary">Acey_s0005.g2459</name>
    <name evidence="1" type="ORF">Y032_0005g2459</name>
</gene>
<evidence type="ECO:0000313" key="2">
    <source>
        <dbReference type="Proteomes" id="UP000024635"/>
    </source>
</evidence>
<dbReference type="AlphaFoldDB" id="A0A016VS39"/>
<dbReference type="Proteomes" id="UP000024635">
    <property type="component" value="Unassembled WGS sequence"/>
</dbReference>
<organism evidence="1 2">
    <name type="scientific">Ancylostoma ceylanicum</name>
    <dbReference type="NCBI Taxonomy" id="53326"/>
    <lineage>
        <taxon>Eukaryota</taxon>
        <taxon>Metazoa</taxon>
        <taxon>Ecdysozoa</taxon>
        <taxon>Nematoda</taxon>
        <taxon>Chromadorea</taxon>
        <taxon>Rhabditida</taxon>
        <taxon>Rhabditina</taxon>
        <taxon>Rhabditomorpha</taxon>
        <taxon>Strongyloidea</taxon>
        <taxon>Ancylostomatidae</taxon>
        <taxon>Ancylostomatinae</taxon>
        <taxon>Ancylostoma</taxon>
    </lineage>
</organism>
<reference evidence="2" key="1">
    <citation type="journal article" date="2015" name="Nat. Genet.">
        <title>The genome and transcriptome of the zoonotic hookworm Ancylostoma ceylanicum identify infection-specific gene families.</title>
        <authorList>
            <person name="Schwarz E.M."/>
            <person name="Hu Y."/>
            <person name="Antoshechkin I."/>
            <person name="Miller M.M."/>
            <person name="Sternberg P.W."/>
            <person name="Aroian R.V."/>
        </authorList>
    </citation>
    <scope>NUCLEOTIDE SEQUENCE</scope>
    <source>
        <strain evidence="2">HY135</strain>
    </source>
</reference>
<proteinExistence type="predicted"/>
<keyword evidence="2" id="KW-1185">Reference proteome</keyword>
<protein>
    <submittedName>
        <fullName evidence="1">Uncharacterized protein</fullName>
    </submittedName>
</protein>
<name>A0A016VS39_9BILA</name>
<accession>A0A016VS39</accession>
<sequence length="77" mass="8703">MSSIAKMSQLNSNPNHLSEQEYVPNCFRSNSNLGQNLESALSHMRLPKCCTTEIPCSEQTPLYRRSNSDGEPYSTMF</sequence>
<dbReference type="EMBL" id="JARK01001341">
    <property type="protein sequence ID" value="EYC30116.1"/>
    <property type="molecule type" value="Genomic_DNA"/>
</dbReference>
<evidence type="ECO:0000313" key="1">
    <source>
        <dbReference type="EMBL" id="EYC30116.1"/>
    </source>
</evidence>